<dbReference type="STRING" id="1618481.US54_C0012G0049"/>
<evidence type="ECO:0000256" key="1">
    <source>
        <dbReference type="SAM" id="Phobius"/>
    </source>
</evidence>
<gene>
    <name evidence="2" type="ORF">US54_C0012G0049</name>
</gene>
<evidence type="ECO:0000313" key="2">
    <source>
        <dbReference type="EMBL" id="KKQ38352.1"/>
    </source>
</evidence>
<protein>
    <recommendedName>
        <fullName evidence="4">Fimbrial assembly family protein</fullName>
    </recommendedName>
</protein>
<dbReference type="PANTHER" id="PTHR40278">
    <property type="entry name" value="DNA UTILIZATION PROTEIN HOFN"/>
    <property type="match status" value="1"/>
</dbReference>
<evidence type="ECO:0000313" key="3">
    <source>
        <dbReference type="Proteomes" id="UP000034471"/>
    </source>
</evidence>
<comment type="caution">
    <text evidence="2">The sequence shown here is derived from an EMBL/GenBank/DDBJ whole genome shotgun (WGS) entry which is preliminary data.</text>
</comment>
<proteinExistence type="predicted"/>
<organism evidence="2 3">
    <name type="scientific">Candidatus Roizmanbacteria bacterium GW2011_GWA2_37_7</name>
    <dbReference type="NCBI Taxonomy" id="1618481"/>
    <lineage>
        <taxon>Bacteria</taxon>
        <taxon>Candidatus Roizmaniibacteriota</taxon>
    </lineage>
</organism>
<feature type="transmembrane region" description="Helical" evidence="1">
    <location>
        <begin position="20"/>
        <end position="44"/>
    </location>
</feature>
<keyword evidence="1" id="KW-0472">Membrane</keyword>
<dbReference type="EMBL" id="LBTJ01000012">
    <property type="protein sequence ID" value="KKQ38352.1"/>
    <property type="molecule type" value="Genomic_DNA"/>
</dbReference>
<dbReference type="InterPro" id="IPR052534">
    <property type="entry name" value="Extracell_DNA_Util/SecSys_Comp"/>
</dbReference>
<dbReference type="InterPro" id="IPR007813">
    <property type="entry name" value="PilN"/>
</dbReference>
<evidence type="ECO:0008006" key="4">
    <source>
        <dbReference type="Google" id="ProtNLM"/>
    </source>
</evidence>
<accession>A0A0G0H873</accession>
<reference evidence="2 3" key="1">
    <citation type="journal article" date="2015" name="Nature">
        <title>rRNA introns, odd ribosomes, and small enigmatic genomes across a large radiation of phyla.</title>
        <authorList>
            <person name="Brown C.T."/>
            <person name="Hug L.A."/>
            <person name="Thomas B.C."/>
            <person name="Sharon I."/>
            <person name="Castelle C.J."/>
            <person name="Singh A."/>
            <person name="Wilkins M.J."/>
            <person name="Williams K.H."/>
            <person name="Banfield J.F."/>
        </authorList>
    </citation>
    <scope>NUCLEOTIDE SEQUENCE [LARGE SCALE GENOMIC DNA]</scope>
</reference>
<dbReference type="PANTHER" id="PTHR40278:SF1">
    <property type="entry name" value="DNA UTILIZATION PROTEIN HOFN"/>
    <property type="match status" value="1"/>
</dbReference>
<keyword evidence="1" id="KW-1133">Transmembrane helix</keyword>
<dbReference type="Pfam" id="PF05137">
    <property type="entry name" value="PilN"/>
    <property type="match status" value="1"/>
</dbReference>
<sequence length="174" mass="20368">MKYQINLFPTLEKNKTDKIIYFAFHYLRYVLVITQFVAICVFFFRFKIDQEIVDLREKLDQKQSILVATDDLLTRVKQVDAKMKQVTVLLDTQELFQSKFNYIYSKLPQGVQLADFSLSDAGIILQGVSTTIEPVKSMYEDLQSEKRFKTIELSNIEKTDDGFIFNMSLNEFSL</sequence>
<keyword evidence="1" id="KW-0812">Transmembrane</keyword>
<dbReference type="AlphaFoldDB" id="A0A0G0H873"/>
<dbReference type="Proteomes" id="UP000034471">
    <property type="component" value="Unassembled WGS sequence"/>
</dbReference>
<name>A0A0G0H873_9BACT</name>